<dbReference type="Pfam" id="PF13972">
    <property type="entry name" value="TetR"/>
    <property type="match status" value="1"/>
</dbReference>
<dbReference type="InterPro" id="IPR050109">
    <property type="entry name" value="HTH-type_TetR-like_transc_reg"/>
</dbReference>
<dbReference type="KEGG" id="plal:FXN65_25890"/>
<dbReference type="InterPro" id="IPR001647">
    <property type="entry name" value="HTH_TetR"/>
</dbReference>
<gene>
    <name evidence="4" type="ORF">FXN65_25890</name>
</gene>
<evidence type="ECO:0000256" key="2">
    <source>
        <dbReference type="PROSITE-ProRule" id="PRU00335"/>
    </source>
</evidence>
<feature type="DNA-binding region" description="H-T-H motif" evidence="2">
    <location>
        <begin position="24"/>
        <end position="43"/>
    </location>
</feature>
<dbReference type="PANTHER" id="PTHR30055">
    <property type="entry name" value="HTH-TYPE TRANSCRIPTIONAL REGULATOR RUTR"/>
    <property type="match status" value="1"/>
</dbReference>
<protein>
    <submittedName>
        <fullName evidence="4">TetR/AcrR family transcriptional regulator</fullName>
    </submittedName>
</protein>
<keyword evidence="1 2" id="KW-0238">DNA-binding</keyword>
<feature type="domain" description="HTH tetR-type" evidence="3">
    <location>
        <begin position="1"/>
        <end position="61"/>
    </location>
</feature>
<organism evidence="4 5">
    <name type="scientific">Metapseudomonas lalkuanensis</name>
    <dbReference type="NCBI Taxonomy" id="2604832"/>
    <lineage>
        <taxon>Bacteria</taxon>
        <taxon>Pseudomonadati</taxon>
        <taxon>Pseudomonadota</taxon>
        <taxon>Gammaproteobacteria</taxon>
        <taxon>Pseudomonadales</taxon>
        <taxon>Pseudomonadaceae</taxon>
        <taxon>Metapseudomonas</taxon>
    </lineage>
</organism>
<dbReference type="Gene3D" id="1.10.357.10">
    <property type="entry name" value="Tetracycline Repressor, domain 2"/>
    <property type="match status" value="1"/>
</dbReference>
<dbReference type="SUPFAM" id="SSF46689">
    <property type="entry name" value="Homeodomain-like"/>
    <property type="match status" value="1"/>
</dbReference>
<dbReference type="InterPro" id="IPR025722">
    <property type="entry name" value="TetR"/>
</dbReference>
<keyword evidence="5" id="KW-1185">Reference proteome</keyword>
<name>A0A5J6QVG1_9GAMM</name>
<proteinExistence type="predicted"/>
<dbReference type="AlphaFoldDB" id="A0A5J6QVG1"/>
<dbReference type="PROSITE" id="PS50977">
    <property type="entry name" value="HTH_TETR_2"/>
    <property type="match status" value="1"/>
</dbReference>
<evidence type="ECO:0000313" key="4">
    <source>
        <dbReference type="EMBL" id="QEY65321.1"/>
    </source>
</evidence>
<evidence type="ECO:0000259" key="3">
    <source>
        <dbReference type="PROSITE" id="PS50977"/>
    </source>
</evidence>
<accession>A0A5J6QVG1</accession>
<dbReference type="EMBL" id="CP043311">
    <property type="protein sequence ID" value="QEY65321.1"/>
    <property type="molecule type" value="Genomic_DNA"/>
</dbReference>
<dbReference type="GO" id="GO:0003700">
    <property type="term" value="F:DNA-binding transcription factor activity"/>
    <property type="evidence" value="ECO:0007669"/>
    <property type="project" value="TreeGrafter"/>
</dbReference>
<sequence>MKTRDRILECALELFNHNGEPNVTTLEIATELGISPGNLYYHFHGKEPLVMALFERFQEELAPLLDPPADAQLDAEDYWLFLHLIVERLSRYRFLFQDLSNLAGRLPKLAKGMRNWLNHLKRTLAALLARLKAEEQLVSDTESLGQLVEQITLTLLFSLDYQRVLGSGGEIRLVVYQVMMLVAPHLRPGSRHAAESLARRYLDA</sequence>
<dbReference type="Proteomes" id="UP000327179">
    <property type="component" value="Chromosome"/>
</dbReference>
<dbReference type="Pfam" id="PF00440">
    <property type="entry name" value="TetR_N"/>
    <property type="match status" value="1"/>
</dbReference>
<dbReference type="GO" id="GO:0000976">
    <property type="term" value="F:transcription cis-regulatory region binding"/>
    <property type="evidence" value="ECO:0007669"/>
    <property type="project" value="TreeGrafter"/>
</dbReference>
<dbReference type="PRINTS" id="PR00455">
    <property type="entry name" value="HTHTETR"/>
</dbReference>
<evidence type="ECO:0000313" key="5">
    <source>
        <dbReference type="Proteomes" id="UP000327179"/>
    </source>
</evidence>
<dbReference type="PANTHER" id="PTHR30055:SF223">
    <property type="entry name" value="HTH-TYPE TRANSCRIPTIONAL REGULATOR UIDR"/>
    <property type="match status" value="1"/>
</dbReference>
<dbReference type="InterPro" id="IPR009057">
    <property type="entry name" value="Homeodomain-like_sf"/>
</dbReference>
<reference evidence="4 5" key="1">
    <citation type="submission" date="2019-08" db="EMBL/GenBank/DDBJ databases">
        <title>Whole-genome Sequencing of e-waste polymer degrading bacterium Pseudomonas sp. strain PE08.</title>
        <authorList>
            <person name="Kirdat K."/>
            <person name="Debbarma P."/>
            <person name="Narawade N."/>
            <person name="Suyal D."/>
            <person name="Thorat V."/>
            <person name="Shouche Y."/>
            <person name="Goel R."/>
            <person name="Yadav A."/>
        </authorList>
    </citation>
    <scope>NUCLEOTIDE SEQUENCE [LARGE SCALE GENOMIC DNA]</scope>
    <source>
        <strain evidence="4 5">PE08</strain>
    </source>
</reference>
<dbReference type="RefSeq" id="WP_151137828.1">
    <property type="nucleotide sequence ID" value="NZ_CP043311.1"/>
</dbReference>
<evidence type="ECO:0000256" key="1">
    <source>
        <dbReference type="ARBA" id="ARBA00023125"/>
    </source>
</evidence>